<keyword evidence="2" id="KW-1185">Reference proteome</keyword>
<sequence length="340" mass="39058">MSAKIALVDVGTKTSWFQSTSDPYRVSLIMDAADLSDDWDRDTVIIVRDSDVEEENSRDMFDEFCFKKELIEFFDEKEVPLPGEVKIEWSFAQERKTKDFPIFSFEIKSEDYTDETVKTKDDAVCRQKTSETPHDFSALLNENIAVRPIKLEDENVDVETMETEDSAISMQETSEAHGSTVLLLNKNISVRSIKLEAENVGEKTMETVISMQEKMGNPHVPDEQLNENTLDTPISENIDRRRLPKLIISRDRIVPLQNSHAAVQERRRVRAPRENKKKKPTSNKKKSPPKNIVQYRVPINPAQETKSLDIESSKKYPSGNFIQKAVTVNSSNWKVPKDRY</sequence>
<dbReference type="EMBL" id="CM056744">
    <property type="protein sequence ID" value="KAJ8665941.1"/>
    <property type="molecule type" value="Genomic_DNA"/>
</dbReference>
<proteinExistence type="predicted"/>
<organism evidence="1 2">
    <name type="scientific">Eretmocerus hayati</name>
    <dbReference type="NCBI Taxonomy" id="131215"/>
    <lineage>
        <taxon>Eukaryota</taxon>
        <taxon>Metazoa</taxon>
        <taxon>Ecdysozoa</taxon>
        <taxon>Arthropoda</taxon>
        <taxon>Hexapoda</taxon>
        <taxon>Insecta</taxon>
        <taxon>Pterygota</taxon>
        <taxon>Neoptera</taxon>
        <taxon>Endopterygota</taxon>
        <taxon>Hymenoptera</taxon>
        <taxon>Apocrita</taxon>
        <taxon>Proctotrupomorpha</taxon>
        <taxon>Chalcidoidea</taxon>
        <taxon>Aphelinidae</taxon>
        <taxon>Aphelininae</taxon>
        <taxon>Eretmocerus</taxon>
    </lineage>
</organism>
<evidence type="ECO:0000313" key="1">
    <source>
        <dbReference type="EMBL" id="KAJ8665941.1"/>
    </source>
</evidence>
<accession>A0ACC2N4X4</accession>
<evidence type="ECO:0000313" key="2">
    <source>
        <dbReference type="Proteomes" id="UP001239111"/>
    </source>
</evidence>
<gene>
    <name evidence="1" type="ORF">QAD02_007603</name>
</gene>
<comment type="caution">
    <text evidence="1">The sequence shown here is derived from an EMBL/GenBank/DDBJ whole genome shotgun (WGS) entry which is preliminary data.</text>
</comment>
<name>A0ACC2N4X4_9HYME</name>
<reference evidence="1" key="1">
    <citation type="submission" date="2023-04" db="EMBL/GenBank/DDBJ databases">
        <title>A chromosome-level genome assembly of the parasitoid wasp Eretmocerus hayati.</title>
        <authorList>
            <person name="Zhong Y."/>
            <person name="Liu S."/>
            <person name="Liu Y."/>
        </authorList>
    </citation>
    <scope>NUCLEOTIDE SEQUENCE</scope>
    <source>
        <strain evidence="1">ZJU_SS_LIU_2023</strain>
    </source>
</reference>
<dbReference type="Proteomes" id="UP001239111">
    <property type="component" value="Chromosome 4"/>
</dbReference>
<protein>
    <submittedName>
        <fullName evidence="1">Uncharacterized protein</fullName>
    </submittedName>
</protein>